<protein>
    <submittedName>
        <fullName evidence="2">NPP1 family protein</fullName>
    </submittedName>
</protein>
<dbReference type="PANTHER" id="PTHR33657">
    <property type="entry name" value="DOMAIN PROTEIN, PUTATIVE (AFU_ORTHOLOGUE AFUA_5G00600)-RELATED"/>
    <property type="match status" value="1"/>
</dbReference>
<feature type="signal peptide" evidence="1">
    <location>
        <begin position="1"/>
        <end position="24"/>
    </location>
</feature>
<comment type="caution">
    <text evidence="2">The sequence shown here is derived from an EMBL/GenBank/DDBJ whole genome shotgun (WGS) entry which is preliminary data.</text>
</comment>
<proteinExistence type="predicted"/>
<dbReference type="Pfam" id="PF05630">
    <property type="entry name" value="NPP1"/>
    <property type="match status" value="1"/>
</dbReference>
<evidence type="ECO:0000313" key="3">
    <source>
        <dbReference type="Proteomes" id="UP001500368"/>
    </source>
</evidence>
<dbReference type="EMBL" id="BAABLW010000007">
    <property type="protein sequence ID" value="GAA4927648.1"/>
    <property type="molecule type" value="Genomic_DNA"/>
</dbReference>
<dbReference type="PANTHER" id="PTHR33657:SF8">
    <property type="entry name" value="DOMAIN PROTEIN, PUTATIVE (AFU_ORTHOLOGUE AFUA_5G00600)-RELATED"/>
    <property type="match status" value="1"/>
</dbReference>
<feature type="chain" id="PRO_5045592340" evidence="1">
    <location>
        <begin position="25"/>
        <end position="242"/>
    </location>
</feature>
<evidence type="ECO:0000313" key="2">
    <source>
        <dbReference type="EMBL" id="GAA4927648.1"/>
    </source>
</evidence>
<keyword evidence="1" id="KW-0732">Signal</keyword>
<organism evidence="2 3">
    <name type="scientific">Nesterenkonia rhizosphaerae</name>
    <dbReference type="NCBI Taxonomy" id="1348272"/>
    <lineage>
        <taxon>Bacteria</taxon>
        <taxon>Bacillati</taxon>
        <taxon>Actinomycetota</taxon>
        <taxon>Actinomycetes</taxon>
        <taxon>Micrococcales</taxon>
        <taxon>Micrococcaceae</taxon>
        <taxon>Nesterenkonia</taxon>
    </lineage>
</organism>
<evidence type="ECO:0000256" key="1">
    <source>
        <dbReference type="SAM" id="SignalP"/>
    </source>
</evidence>
<accession>A0ABP9G3Z3</accession>
<gene>
    <name evidence="2" type="ORF">GCM10025790_27360</name>
</gene>
<dbReference type="PIRSF" id="PIRSF029958">
    <property type="entry name" value="Necrosis-inducing_protein"/>
    <property type="match status" value="1"/>
</dbReference>
<dbReference type="RefSeq" id="WP_345478543.1">
    <property type="nucleotide sequence ID" value="NZ_BAABLW010000007.1"/>
</dbReference>
<dbReference type="Proteomes" id="UP001500368">
    <property type="component" value="Unassembled WGS sequence"/>
</dbReference>
<dbReference type="InterPro" id="IPR008701">
    <property type="entry name" value="NPP1"/>
</dbReference>
<sequence>MKKSAMTFALALLLTGLAAPAASAAESVTVIPHTEVVGFAEVEPVSRDQQLAKQFQPFLEVRTGCVPFPAVDAAGNVSGGLAPTGGSSSGCSSHTGQVYARSGWHNGAYAIMYSWYFPKDSPSPGLGHRHDWEGLVVWLDDPAAVNPQIASISYFQHGNYRHTPATEDNTHQGRPLMAYYHTWPVNHTLWVSSRVGGQQPLIAWEDMTPEARRALEVHDFGAANVPFNDARFSSHLERAWYQ</sequence>
<reference evidence="3" key="1">
    <citation type="journal article" date="2019" name="Int. J. Syst. Evol. Microbiol.">
        <title>The Global Catalogue of Microorganisms (GCM) 10K type strain sequencing project: providing services to taxonomists for standard genome sequencing and annotation.</title>
        <authorList>
            <consortium name="The Broad Institute Genomics Platform"/>
            <consortium name="The Broad Institute Genome Sequencing Center for Infectious Disease"/>
            <person name="Wu L."/>
            <person name="Ma J."/>
        </authorList>
    </citation>
    <scope>NUCLEOTIDE SEQUENCE [LARGE SCALE GENOMIC DNA]</scope>
    <source>
        <strain evidence="3">JCM 19129</strain>
    </source>
</reference>
<keyword evidence="3" id="KW-1185">Reference proteome</keyword>
<name>A0ABP9G3Z3_9MICC</name>